<dbReference type="Proteomes" id="UP000676409">
    <property type="component" value="Chromosome"/>
</dbReference>
<gene>
    <name evidence="1" type="ORF">KCG34_22390</name>
</gene>
<accession>A0A975G0L6</accession>
<sequence>MTEPLELPPTISVGPTGVDVSVFTAEGAMVQIVLPRPGGLYAIPEQEIIDKARELASAALRSAADALAH</sequence>
<reference evidence="1" key="1">
    <citation type="submission" date="2021-04" db="EMBL/GenBank/DDBJ databases">
        <title>The complete genome sequence of Caulobacter sp. S6.</title>
        <authorList>
            <person name="Tang Y."/>
            <person name="Ouyang W."/>
            <person name="Liu Q."/>
            <person name="Huang B."/>
            <person name="Guo Z."/>
            <person name="Lei P."/>
        </authorList>
    </citation>
    <scope>NUCLEOTIDE SEQUENCE</scope>
    <source>
        <strain evidence="1">S6</strain>
    </source>
</reference>
<dbReference type="KEGG" id="caul:KCG34_22390"/>
<protein>
    <submittedName>
        <fullName evidence="1">Uncharacterized protein</fullName>
    </submittedName>
</protein>
<proteinExistence type="predicted"/>
<organism evidence="1 2">
    <name type="scientific">Phenylobacterium montanum</name>
    <dbReference type="NCBI Taxonomy" id="2823693"/>
    <lineage>
        <taxon>Bacteria</taxon>
        <taxon>Pseudomonadati</taxon>
        <taxon>Pseudomonadota</taxon>
        <taxon>Alphaproteobacteria</taxon>
        <taxon>Caulobacterales</taxon>
        <taxon>Caulobacteraceae</taxon>
        <taxon>Phenylobacterium</taxon>
    </lineage>
</organism>
<name>A0A975G0L6_9CAUL</name>
<dbReference type="EMBL" id="CP073078">
    <property type="protein sequence ID" value="QUD87761.1"/>
    <property type="molecule type" value="Genomic_DNA"/>
</dbReference>
<keyword evidence="2" id="KW-1185">Reference proteome</keyword>
<dbReference type="AlphaFoldDB" id="A0A975G0L6"/>
<dbReference type="RefSeq" id="WP_211937811.1">
    <property type="nucleotide sequence ID" value="NZ_CP073078.1"/>
</dbReference>
<evidence type="ECO:0000313" key="2">
    <source>
        <dbReference type="Proteomes" id="UP000676409"/>
    </source>
</evidence>
<evidence type="ECO:0000313" key="1">
    <source>
        <dbReference type="EMBL" id="QUD87761.1"/>
    </source>
</evidence>